<dbReference type="InterPro" id="IPR009061">
    <property type="entry name" value="DNA-bd_dom_put_sf"/>
</dbReference>
<feature type="domain" description="HTH merR-type" evidence="3">
    <location>
        <begin position="1"/>
        <end position="70"/>
    </location>
</feature>
<organism evidence="4 5">
    <name type="scientific">Pelosinus propionicus DSM 13327</name>
    <dbReference type="NCBI Taxonomy" id="1123291"/>
    <lineage>
        <taxon>Bacteria</taxon>
        <taxon>Bacillati</taxon>
        <taxon>Bacillota</taxon>
        <taxon>Negativicutes</taxon>
        <taxon>Selenomonadales</taxon>
        <taxon>Sporomusaceae</taxon>
        <taxon>Pelosinus</taxon>
    </lineage>
</organism>
<dbReference type="PRINTS" id="PR00040">
    <property type="entry name" value="HTHMERR"/>
</dbReference>
<gene>
    <name evidence="4" type="ORF">SAMN04490355_106716</name>
</gene>
<dbReference type="PANTHER" id="PTHR30204:SF83">
    <property type="entry name" value="TRANSCRIPTIONAL REGULATOR, MERR FAMILY"/>
    <property type="match status" value="1"/>
</dbReference>
<protein>
    <submittedName>
        <fullName evidence="4">DNA-binding transcriptional regulator, MerR family</fullName>
    </submittedName>
</protein>
<evidence type="ECO:0000313" key="4">
    <source>
        <dbReference type="EMBL" id="SFM28926.1"/>
    </source>
</evidence>
<feature type="coiled-coil region" evidence="2">
    <location>
        <begin position="89"/>
        <end position="116"/>
    </location>
</feature>
<dbReference type="OrthoDB" id="9773308at2"/>
<evidence type="ECO:0000256" key="1">
    <source>
        <dbReference type="ARBA" id="ARBA00023125"/>
    </source>
</evidence>
<dbReference type="CDD" id="cd01109">
    <property type="entry name" value="HTH_YyaN"/>
    <property type="match status" value="1"/>
</dbReference>
<dbReference type="PANTHER" id="PTHR30204">
    <property type="entry name" value="REDOX-CYCLING DRUG-SENSING TRANSCRIPTIONAL ACTIVATOR SOXR"/>
    <property type="match status" value="1"/>
</dbReference>
<proteinExistence type="predicted"/>
<keyword evidence="1 4" id="KW-0238">DNA-binding</keyword>
<dbReference type="PROSITE" id="PS50937">
    <property type="entry name" value="HTH_MERR_2"/>
    <property type="match status" value="1"/>
</dbReference>
<dbReference type="InterPro" id="IPR000551">
    <property type="entry name" value="MerR-type_HTH_dom"/>
</dbReference>
<evidence type="ECO:0000313" key="5">
    <source>
        <dbReference type="Proteomes" id="UP000199520"/>
    </source>
</evidence>
<keyword evidence="2" id="KW-0175">Coiled coil</keyword>
<dbReference type="GO" id="GO:0003700">
    <property type="term" value="F:DNA-binding transcription factor activity"/>
    <property type="evidence" value="ECO:0007669"/>
    <property type="project" value="InterPro"/>
</dbReference>
<evidence type="ECO:0000259" key="3">
    <source>
        <dbReference type="PROSITE" id="PS50937"/>
    </source>
</evidence>
<dbReference type="SMART" id="SM00422">
    <property type="entry name" value="HTH_MERR"/>
    <property type="match status" value="1"/>
</dbReference>
<dbReference type="Gene3D" id="1.10.1660.10">
    <property type="match status" value="1"/>
</dbReference>
<dbReference type="STRING" id="1123291.SAMN04490355_106716"/>
<evidence type="ECO:0000256" key="2">
    <source>
        <dbReference type="SAM" id="Coils"/>
    </source>
</evidence>
<name>A0A1I4PMU0_9FIRM</name>
<accession>A0A1I4PMU0</accession>
<dbReference type="SUPFAM" id="SSF46955">
    <property type="entry name" value="Putative DNA-binding domain"/>
    <property type="match status" value="1"/>
</dbReference>
<keyword evidence="5" id="KW-1185">Reference proteome</keyword>
<dbReference type="Pfam" id="PF13411">
    <property type="entry name" value="MerR_1"/>
    <property type="match status" value="1"/>
</dbReference>
<dbReference type="AlphaFoldDB" id="A0A1I4PMU0"/>
<dbReference type="EMBL" id="FOTS01000067">
    <property type="protein sequence ID" value="SFM28926.1"/>
    <property type="molecule type" value="Genomic_DNA"/>
</dbReference>
<dbReference type="RefSeq" id="WP_090943583.1">
    <property type="nucleotide sequence ID" value="NZ_FOTS01000067.1"/>
</dbReference>
<dbReference type="InterPro" id="IPR047057">
    <property type="entry name" value="MerR_fam"/>
</dbReference>
<sequence>MYTVKEVAQKINLTEHTIRFYTDKGLVPNIQRDKYNTRLFDEASLNWLIRVKYLKDCGMSIKDIKHFVDLYLEGDSSILTRYEIILKYKEIAQEQLEEAARRVKFMEKKVKHYLEIINQDISDDTTPR</sequence>
<dbReference type="GO" id="GO:0003677">
    <property type="term" value="F:DNA binding"/>
    <property type="evidence" value="ECO:0007669"/>
    <property type="project" value="UniProtKB-KW"/>
</dbReference>
<dbReference type="Proteomes" id="UP000199520">
    <property type="component" value="Unassembled WGS sequence"/>
</dbReference>
<reference evidence="5" key="1">
    <citation type="submission" date="2016-10" db="EMBL/GenBank/DDBJ databases">
        <authorList>
            <person name="Varghese N."/>
            <person name="Submissions S."/>
        </authorList>
    </citation>
    <scope>NUCLEOTIDE SEQUENCE [LARGE SCALE GENOMIC DNA]</scope>
    <source>
        <strain evidence="5">DSM 13327</strain>
    </source>
</reference>